<dbReference type="Pfam" id="PF00057">
    <property type="entry name" value="Ldl_recept_a"/>
    <property type="match status" value="1"/>
</dbReference>
<evidence type="ECO:0008006" key="19">
    <source>
        <dbReference type="Google" id="ProtNLM"/>
    </source>
</evidence>
<dbReference type="OrthoDB" id="2019384at2759"/>
<keyword evidence="7 13" id="KW-1133">Transmembrane helix</keyword>
<evidence type="ECO:0000256" key="10">
    <source>
        <dbReference type="ARBA" id="ARBA00023180"/>
    </source>
</evidence>
<dbReference type="Gene3D" id="4.10.400.10">
    <property type="entry name" value="Low-density Lipoprotein Receptor"/>
    <property type="match status" value="1"/>
</dbReference>
<dbReference type="Ensembl" id="ENSNNAT00000001856.1">
    <property type="protein sequence ID" value="ENSNNAP00000001764.1"/>
    <property type="gene ID" value="ENSNNAG00000001233.1"/>
</dbReference>
<keyword evidence="3" id="KW-0964">Secreted</keyword>
<dbReference type="Gene3D" id="2.60.40.10">
    <property type="entry name" value="Immunoglobulins"/>
    <property type="match status" value="1"/>
</dbReference>
<feature type="region of interest" description="Disordered" evidence="12">
    <location>
        <begin position="506"/>
        <end position="530"/>
    </location>
</feature>
<dbReference type="GO" id="GO:0012505">
    <property type="term" value="C:endomembrane system"/>
    <property type="evidence" value="ECO:0007669"/>
    <property type="project" value="UniProtKB-SubCell"/>
</dbReference>
<keyword evidence="9 11" id="KW-1015">Disulfide bond</keyword>
<keyword evidence="5 14" id="KW-0732">Signal</keyword>
<accession>A0A8C6X1E8</accession>
<evidence type="ECO:0000256" key="8">
    <source>
        <dbReference type="ARBA" id="ARBA00023136"/>
    </source>
</evidence>
<dbReference type="SMART" id="SM00765">
    <property type="entry name" value="MANEC"/>
    <property type="match status" value="1"/>
</dbReference>
<dbReference type="InterPro" id="IPR036880">
    <property type="entry name" value="Kunitz_BPTI_sf"/>
</dbReference>
<feature type="domain" description="MANSC" evidence="16">
    <location>
        <begin position="46"/>
        <end position="129"/>
    </location>
</feature>
<evidence type="ECO:0000256" key="13">
    <source>
        <dbReference type="SAM" id="Phobius"/>
    </source>
</evidence>
<keyword evidence="10" id="KW-0325">Glycoprotein</keyword>
<dbReference type="PROSITE" id="PS50986">
    <property type="entry name" value="MANSC"/>
    <property type="match status" value="1"/>
</dbReference>
<evidence type="ECO:0000256" key="3">
    <source>
        <dbReference type="ARBA" id="ARBA00022525"/>
    </source>
</evidence>
<keyword evidence="8 13" id="KW-0472">Membrane</keyword>
<dbReference type="CDD" id="cd00112">
    <property type="entry name" value="LDLa"/>
    <property type="match status" value="1"/>
</dbReference>
<dbReference type="Pfam" id="PF00014">
    <property type="entry name" value="Kunitz_BPTI"/>
    <property type="match status" value="2"/>
</dbReference>
<evidence type="ECO:0000313" key="18">
    <source>
        <dbReference type="Proteomes" id="UP000694559"/>
    </source>
</evidence>
<evidence type="ECO:0000256" key="4">
    <source>
        <dbReference type="ARBA" id="ARBA00022692"/>
    </source>
</evidence>
<comment type="subcellular location">
    <subcellularLocation>
        <location evidence="1">Endomembrane system</location>
    </subcellularLocation>
    <subcellularLocation>
        <location evidence="2">Secreted</location>
    </subcellularLocation>
</comment>
<dbReference type="InterPro" id="IPR013783">
    <property type="entry name" value="Ig-like_fold"/>
</dbReference>
<evidence type="ECO:0000256" key="7">
    <source>
        <dbReference type="ARBA" id="ARBA00022989"/>
    </source>
</evidence>
<dbReference type="GeneTree" id="ENSGT00940000166137"/>
<dbReference type="GO" id="GO:0005576">
    <property type="term" value="C:extracellular region"/>
    <property type="evidence" value="ECO:0007669"/>
    <property type="project" value="UniProtKB-SubCell"/>
</dbReference>
<evidence type="ECO:0000259" key="16">
    <source>
        <dbReference type="PROSITE" id="PS50986"/>
    </source>
</evidence>
<evidence type="ECO:0000259" key="15">
    <source>
        <dbReference type="PROSITE" id="PS50279"/>
    </source>
</evidence>
<evidence type="ECO:0000256" key="6">
    <source>
        <dbReference type="ARBA" id="ARBA00022737"/>
    </source>
</evidence>
<dbReference type="FunFam" id="4.10.410.10:FF:000008">
    <property type="entry name" value="Serine peptidase inhibitor, Kunitz type 1"/>
    <property type="match status" value="1"/>
</dbReference>
<dbReference type="AlphaFoldDB" id="A0A8C6X1E8"/>
<dbReference type="SMART" id="SM00192">
    <property type="entry name" value="LDLa"/>
    <property type="match status" value="1"/>
</dbReference>
<feature type="disulfide bond" evidence="11">
    <location>
        <begin position="316"/>
        <end position="328"/>
    </location>
</feature>
<evidence type="ECO:0000256" key="9">
    <source>
        <dbReference type="ARBA" id="ARBA00023157"/>
    </source>
</evidence>
<dbReference type="Proteomes" id="UP000694559">
    <property type="component" value="Unplaced"/>
</dbReference>
<dbReference type="InterPro" id="IPR011106">
    <property type="entry name" value="MANSC_N"/>
</dbReference>
<dbReference type="Pfam" id="PF07502">
    <property type="entry name" value="MANEC"/>
    <property type="match status" value="1"/>
</dbReference>
<sequence>MGRSRSQLQAGLLVTWFFLAGLVLGQEQNGEGASFGETCLAQFTPGFPEFVLDTNASVENGATFLASPPVGSSRDCVRACCKNPDCNLALVEQSPGEDSNGIQSCFLLDCLYDQALVCRFAKKDGFLNYVRREVYNAYATMRNLGNRDDLPPKAKAWMDVKVQPKDEPVILNGSESTDDNGIVNYEWTLLSGDSSVVMEKENDIMKLSNLNEGIYVFQFTVTDTADQQHSINITVTVLNSDHTVDHCLAPYKVGRCRGSFHRWYYNPEIGRCQGFIFGGCNPNKNNYVRKEECDLACKNVQGAVEKRQEPTCNGNCLPLHFKCEDGCCIDRALECDETPDCQDGSDEKSCDSYIQGFDKLQKINTSAKSYCVDMPDTGPCEESIPRWYYNPSTEKCGRFTYGGCEGNKNNFEQEETCMKSCRGITKQHMIDQRWRGYEYQQASLSAFEVAIAVLLCVCILIALVVLGYFFLKNRKTSRRRQPLLQLIPHFLLSYRLLKTQNTWCTTAPQSPSDSVELSSISGKDSLTNCS</sequence>
<dbReference type="Pfam" id="PF22352">
    <property type="entry name" value="K319L-like_PKD"/>
    <property type="match status" value="1"/>
</dbReference>
<dbReference type="PRINTS" id="PR00759">
    <property type="entry name" value="BASICPTASE"/>
</dbReference>
<evidence type="ECO:0000256" key="5">
    <source>
        <dbReference type="ARBA" id="ARBA00022729"/>
    </source>
</evidence>
<evidence type="ECO:0000256" key="12">
    <source>
        <dbReference type="SAM" id="MobiDB-lite"/>
    </source>
</evidence>
<evidence type="ECO:0000256" key="11">
    <source>
        <dbReference type="PROSITE-ProRule" id="PRU00124"/>
    </source>
</evidence>
<dbReference type="PROSITE" id="PS50279">
    <property type="entry name" value="BPTI_KUNITZ_2"/>
    <property type="match status" value="2"/>
</dbReference>
<dbReference type="InterPro" id="IPR013980">
    <property type="entry name" value="MANSC_dom"/>
</dbReference>
<dbReference type="PROSITE" id="PS00280">
    <property type="entry name" value="BPTI_KUNITZ_1"/>
    <property type="match status" value="2"/>
</dbReference>
<evidence type="ECO:0000313" key="17">
    <source>
        <dbReference type="Ensembl" id="ENSNNAP00000001764.1"/>
    </source>
</evidence>
<dbReference type="InterPro" id="IPR023415">
    <property type="entry name" value="LDLR_class-A_CS"/>
</dbReference>
<dbReference type="Gene3D" id="4.10.410.10">
    <property type="entry name" value="Pancreatic trypsin inhibitor Kunitz domain"/>
    <property type="match status" value="2"/>
</dbReference>
<dbReference type="FunFam" id="2.60.40.10:FF:000061">
    <property type="entry name" value="Dyslexia-associated protein KIAA0319 homolog"/>
    <property type="match status" value="1"/>
</dbReference>
<feature type="domain" description="BPTI/Kunitz inhibitor" evidence="15">
    <location>
        <begin position="247"/>
        <end position="297"/>
    </location>
</feature>
<evidence type="ECO:0000256" key="14">
    <source>
        <dbReference type="SAM" id="SignalP"/>
    </source>
</evidence>
<dbReference type="PROSITE" id="PS50068">
    <property type="entry name" value="LDLRA_2"/>
    <property type="match status" value="1"/>
</dbReference>
<feature type="disulfide bond" evidence="11">
    <location>
        <begin position="335"/>
        <end position="350"/>
    </location>
</feature>
<dbReference type="GO" id="GO:0005886">
    <property type="term" value="C:plasma membrane"/>
    <property type="evidence" value="ECO:0007669"/>
    <property type="project" value="TreeGrafter"/>
</dbReference>
<proteinExistence type="predicted"/>
<dbReference type="PANTHER" id="PTHR46750">
    <property type="entry name" value="KUNITZ-TYPE PROTEASE INHIBITOR 1"/>
    <property type="match status" value="1"/>
</dbReference>
<dbReference type="FunFam" id="4.10.410.10:FF:000006">
    <property type="entry name" value="Serine peptidase inhibitor, Kunitz type 1"/>
    <property type="match status" value="1"/>
</dbReference>
<dbReference type="PANTHER" id="PTHR46750:SF1">
    <property type="entry name" value="KUNITZ-TYPE PROTEASE INHIBITOR 1"/>
    <property type="match status" value="1"/>
</dbReference>
<dbReference type="SUPFAM" id="SSF57362">
    <property type="entry name" value="BPTI-like"/>
    <property type="match status" value="2"/>
</dbReference>
<dbReference type="GO" id="GO:0004867">
    <property type="term" value="F:serine-type endopeptidase inhibitor activity"/>
    <property type="evidence" value="ECO:0007669"/>
    <property type="project" value="InterPro"/>
</dbReference>
<reference evidence="17" key="1">
    <citation type="submission" date="2025-08" db="UniProtKB">
        <authorList>
            <consortium name="Ensembl"/>
        </authorList>
    </citation>
    <scope>IDENTIFICATION</scope>
</reference>
<dbReference type="PROSITE" id="PS01209">
    <property type="entry name" value="LDLRA_1"/>
    <property type="match status" value="1"/>
</dbReference>
<dbReference type="GO" id="GO:0008544">
    <property type="term" value="P:epidermis development"/>
    <property type="evidence" value="ECO:0007669"/>
    <property type="project" value="TreeGrafter"/>
</dbReference>
<protein>
    <recommendedName>
        <fullName evidence="19">Kunitz-type protease inhibitor 1</fullName>
    </recommendedName>
</protein>
<evidence type="ECO:0000256" key="1">
    <source>
        <dbReference type="ARBA" id="ARBA00004308"/>
    </source>
</evidence>
<feature type="domain" description="BPTI/Kunitz inhibitor" evidence="15">
    <location>
        <begin position="371"/>
        <end position="421"/>
    </location>
</feature>
<dbReference type="InterPro" id="IPR020901">
    <property type="entry name" value="Prtase_inh_Kunz-CS"/>
</dbReference>
<dbReference type="CDD" id="cd22624">
    <property type="entry name" value="Kunitz_HAI1_2-like"/>
    <property type="match status" value="1"/>
</dbReference>
<dbReference type="GO" id="GO:0060429">
    <property type="term" value="P:epithelium development"/>
    <property type="evidence" value="ECO:0007669"/>
    <property type="project" value="TreeGrafter"/>
</dbReference>
<feature type="transmembrane region" description="Helical" evidence="13">
    <location>
        <begin position="449"/>
        <end position="471"/>
    </location>
</feature>
<name>A0A8C6X1E8_NAJNA</name>
<dbReference type="GO" id="GO:0030198">
    <property type="term" value="P:extracellular matrix organization"/>
    <property type="evidence" value="ECO:0007669"/>
    <property type="project" value="TreeGrafter"/>
</dbReference>
<reference evidence="17" key="2">
    <citation type="submission" date="2025-09" db="UniProtKB">
        <authorList>
            <consortium name="Ensembl"/>
        </authorList>
    </citation>
    <scope>IDENTIFICATION</scope>
</reference>
<keyword evidence="4 13" id="KW-0812">Transmembrane</keyword>
<feature type="signal peptide" evidence="14">
    <location>
        <begin position="1"/>
        <end position="25"/>
    </location>
</feature>
<dbReference type="SUPFAM" id="SSF49299">
    <property type="entry name" value="PKD domain"/>
    <property type="match status" value="1"/>
</dbReference>
<dbReference type="InterPro" id="IPR036055">
    <property type="entry name" value="LDL_receptor-like_sf"/>
</dbReference>
<dbReference type="CDD" id="cd22623">
    <property type="entry name" value="Kunitz_HAI1_1-like"/>
    <property type="match status" value="1"/>
</dbReference>
<evidence type="ECO:0000256" key="2">
    <source>
        <dbReference type="ARBA" id="ARBA00004613"/>
    </source>
</evidence>
<keyword evidence="18" id="KW-1185">Reference proteome</keyword>
<keyword evidence="6" id="KW-0677">Repeat</keyword>
<dbReference type="SUPFAM" id="SSF57424">
    <property type="entry name" value="LDL receptor-like module"/>
    <property type="match status" value="1"/>
</dbReference>
<dbReference type="InterPro" id="IPR035986">
    <property type="entry name" value="PKD_dom_sf"/>
</dbReference>
<dbReference type="SMART" id="SM00131">
    <property type="entry name" value="KU"/>
    <property type="match status" value="2"/>
</dbReference>
<organism evidence="17 18">
    <name type="scientific">Naja naja</name>
    <name type="common">Indian cobra</name>
    <dbReference type="NCBI Taxonomy" id="35670"/>
    <lineage>
        <taxon>Eukaryota</taxon>
        <taxon>Metazoa</taxon>
        <taxon>Chordata</taxon>
        <taxon>Craniata</taxon>
        <taxon>Vertebrata</taxon>
        <taxon>Euteleostomi</taxon>
        <taxon>Lepidosauria</taxon>
        <taxon>Squamata</taxon>
        <taxon>Bifurcata</taxon>
        <taxon>Unidentata</taxon>
        <taxon>Episquamata</taxon>
        <taxon>Toxicofera</taxon>
        <taxon>Serpentes</taxon>
        <taxon>Colubroidea</taxon>
        <taxon>Elapidae</taxon>
        <taxon>Elapinae</taxon>
        <taxon>Naja</taxon>
    </lineage>
</organism>
<feature type="chain" id="PRO_5034011242" description="Kunitz-type protease inhibitor 1" evidence="14">
    <location>
        <begin position="26"/>
        <end position="530"/>
    </location>
</feature>
<dbReference type="InterPro" id="IPR002172">
    <property type="entry name" value="LDrepeatLR_classA_rpt"/>
</dbReference>
<feature type="disulfide bond" evidence="11">
    <location>
        <begin position="323"/>
        <end position="341"/>
    </location>
</feature>
<dbReference type="InterPro" id="IPR002223">
    <property type="entry name" value="Kunitz_BPTI"/>
</dbReference>